<dbReference type="Gene3D" id="3.30.60.30">
    <property type="match status" value="1"/>
</dbReference>
<dbReference type="AlphaFoldDB" id="A0A9Y4MUG9"/>
<evidence type="ECO:0000259" key="4">
    <source>
        <dbReference type="SMART" id="SM00057"/>
    </source>
</evidence>
<evidence type="ECO:0000256" key="1">
    <source>
        <dbReference type="ARBA" id="ARBA00022737"/>
    </source>
</evidence>
<organism evidence="5 6">
    <name type="scientific">Stegastes partitus</name>
    <name type="common">bicolor damselfish</name>
    <dbReference type="NCBI Taxonomy" id="144197"/>
    <lineage>
        <taxon>Eukaryota</taxon>
        <taxon>Metazoa</taxon>
        <taxon>Chordata</taxon>
        <taxon>Craniata</taxon>
        <taxon>Vertebrata</taxon>
        <taxon>Euteleostomi</taxon>
        <taxon>Actinopterygii</taxon>
        <taxon>Neopterygii</taxon>
        <taxon>Teleostei</taxon>
        <taxon>Neoteleostei</taxon>
        <taxon>Acanthomorphata</taxon>
        <taxon>Ovalentaria</taxon>
        <taxon>Pomacentridae</taxon>
        <taxon>Stegastes</taxon>
    </lineage>
</organism>
<evidence type="ECO:0000313" key="6">
    <source>
        <dbReference type="RefSeq" id="XP_008282266.1"/>
    </source>
</evidence>
<evidence type="ECO:0000256" key="2">
    <source>
        <dbReference type="ARBA" id="ARBA00023157"/>
    </source>
</evidence>
<feature type="domain" description="Factor I / membrane attack complex" evidence="4">
    <location>
        <begin position="26"/>
        <end position="100"/>
    </location>
</feature>
<dbReference type="InterPro" id="IPR040729">
    <property type="entry name" value="Kazal_3"/>
</dbReference>
<sequence>MQALQCMGKNHVIAEDSTCVWPQRNTTGCTGCHMWEICDDQTNDCRCKDSADCSIPGSDVCVRVGEDATAAPQTMSECEAGHRRCKGETVSVVSIVPCTS</sequence>
<evidence type="ECO:0000256" key="3">
    <source>
        <dbReference type="ARBA" id="ARBA00023180"/>
    </source>
</evidence>
<name>A0A9Y4MUG9_9TELE</name>
<evidence type="ECO:0000313" key="5">
    <source>
        <dbReference type="Proteomes" id="UP000694891"/>
    </source>
</evidence>
<keyword evidence="5" id="KW-1185">Reference proteome</keyword>
<gene>
    <name evidence="6" type="primary">LOC103358894</name>
</gene>
<proteinExistence type="predicted"/>
<keyword evidence="2" id="KW-1015">Disulfide bond</keyword>
<dbReference type="Proteomes" id="UP000694891">
    <property type="component" value="Unplaced"/>
</dbReference>
<dbReference type="GeneID" id="103358894"/>
<keyword evidence="3" id="KW-0325">Glycoprotein</keyword>
<protein>
    <submittedName>
        <fullName evidence="6">Complement component C7-like</fullName>
    </submittedName>
</protein>
<dbReference type="RefSeq" id="XP_008282266.1">
    <property type="nucleotide sequence ID" value="XM_008284044.1"/>
</dbReference>
<dbReference type="SMART" id="SM00057">
    <property type="entry name" value="FIMAC"/>
    <property type="match status" value="1"/>
</dbReference>
<keyword evidence="1" id="KW-0677">Repeat</keyword>
<reference evidence="6" key="1">
    <citation type="submission" date="2025-08" db="UniProtKB">
        <authorList>
            <consortium name="RefSeq"/>
        </authorList>
    </citation>
    <scope>IDENTIFICATION</scope>
</reference>
<dbReference type="Pfam" id="PF18434">
    <property type="entry name" value="Kazal_3"/>
    <property type="match status" value="1"/>
</dbReference>
<dbReference type="InterPro" id="IPR003884">
    <property type="entry name" value="FacI_MAC"/>
</dbReference>
<accession>A0A9Y4MUG9</accession>